<accession>A0A0V0XE69</accession>
<gene>
    <name evidence="1" type="ORF">T12_4238</name>
</gene>
<keyword evidence="2" id="KW-1185">Reference proteome</keyword>
<dbReference type="AlphaFoldDB" id="A0A0V0XE69"/>
<evidence type="ECO:0000313" key="1">
    <source>
        <dbReference type="EMBL" id="KRX86304.1"/>
    </source>
</evidence>
<reference evidence="1 2" key="1">
    <citation type="submission" date="2015-01" db="EMBL/GenBank/DDBJ databases">
        <title>Evolution of Trichinella species and genotypes.</title>
        <authorList>
            <person name="Korhonen P.K."/>
            <person name="Edoardo P."/>
            <person name="Giuseppe L.R."/>
            <person name="Gasser R.B."/>
        </authorList>
    </citation>
    <scope>NUCLEOTIDE SEQUENCE [LARGE SCALE GENOMIC DNA]</scope>
    <source>
        <strain evidence="1">ISS2496</strain>
    </source>
</reference>
<name>A0A0V0XE69_9BILA</name>
<proteinExistence type="predicted"/>
<protein>
    <submittedName>
        <fullName evidence="1">Uncharacterized protein</fullName>
    </submittedName>
</protein>
<dbReference type="EMBL" id="JYDQ01005020">
    <property type="protein sequence ID" value="KRX86304.1"/>
    <property type="molecule type" value="Genomic_DNA"/>
</dbReference>
<organism evidence="1 2">
    <name type="scientific">Trichinella patagoniensis</name>
    <dbReference type="NCBI Taxonomy" id="990121"/>
    <lineage>
        <taxon>Eukaryota</taxon>
        <taxon>Metazoa</taxon>
        <taxon>Ecdysozoa</taxon>
        <taxon>Nematoda</taxon>
        <taxon>Enoplea</taxon>
        <taxon>Dorylaimia</taxon>
        <taxon>Trichinellida</taxon>
        <taxon>Trichinellidae</taxon>
        <taxon>Trichinella</taxon>
    </lineage>
</organism>
<sequence>MLNPDLCLMVQDEKEVEVVMVLVLSEAAAIDSGLDLEMGLTSLLCDHKI</sequence>
<dbReference type="Proteomes" id="UP000054783">
    <property type="component" value="Unassembled WGS sequence"/>
</dbReference>
<comment type="caution">
    <text evidence="1">The sequence shown here is derived from an EMBL/GenBank/DDBJ whole genome shotgun (WGS) entry which is preliminary data.</text>
</comment>
<evidence type="ECO:0000313" key="2">
    <source>
        <dbReference type="Proteomes" id="UP000054783"/>
    </source>
</evidence>